<dbReference type="Gene3D" id="3.90.215.10">
    <property type="entry name" value="Gamma Fibrinogen, chain A, domain 1"/>
    <property type="match status" value="1"/>
</dbReference>
<dbReference type="Pfam" id="PF00147">
    <property type="entry name" value="Fibrinogen_C"/>
    <property type="match status" value="1"/>
</dbReference>
<organism evidence="3 4">
    <name type="scientific">Araneus ventricosus</name>
    <name type="common">Orbweaver spider</name>
    <name type="synonym">Epeira ventricosa</name>
    <dbReference type="NCBI Taxonomy" id="182803"/>
    <lineage>
        <taxon>Eukaryota</taxon>
        <taxon>Metazoa</taxon>
        <taxon>Ecdysozoa</taxon>
        <taxon>Arthropoda</taxon>
        <taxon>Chelicerata</taxon>
        <taxon>Arachnida</taxon>
        <taxon>Araneae</taxon>
        <taxon>Araneomorphae</taxon>
        <taxon>Entelegynae</taxon>
        <taxon>Araneoidea</taxon>
        <taxon>Araneidae</taxon>
        <taxon>Araneus</taxon>
    </lineage>
</organism>
<feature type="non-terminal residue" evidence="3">
    <location>
        <position position="1"/>
    </location>
</feature>
<reference evidence="3 4" key="1">
    <citation type="journal article" date="2019" name="Sci. Rep.">
        <title>Orb-weaving spider Araneus ventricosus genome elucidates the spidroin gene catalogue.</title>
        <authorList>
            <person name="Kono N."/>
            <person name="Nakamura H."/>
            <person name="Ohtoshi R."/>
            <person name="Moran D.A.P."/>
            <person name="Shinohara A."/>
            <person name="Yoshida Y."/>
            <person name="Fujiwara M."/>
            <person name="Mori M."/>
            <person name="Tomita M."/>
            <person name="Arakawa K."/>
        </authorList>
    </citation>
    <scope>NUCLEOTIDE SEQUENCE [LARGE SCALE GENOMIC DNA]</scope>
</reference>
<comment type="caution">
    <text evidence="3">The sequence shown here is derived from an EMBL/GenBank/DDBJ whole genome shotgun (WGS) entry which is preliminary data.</text>
</comment>
<feature type="domain" description="Fibrinogen C-terminal" evidence="2">
    <location>
        <begin position="2"/>
        <end position="80"/>
    </location>
</feature>
<evidence type="ECO:0000256" key="1">
    <source>
        <dbReference type="SAM" id="MobiDB-lite"/>
    </source>
</evidence>
<dbReference type="InterPro" id="IPR002181">
    <property type="entry name" value="Fibrinogen_a/b/g_C_dom"/>
</dbReference>
<evidence type="ECO:0000259" key="2">
    <source>
        <dbReference type="Pfam" id="PF00147"/>
    </source>
</evidence>
<name>A0A4Y2JEQ8_ARAVE</name>
<keyword evidence="4" id="KW-1185">Reference proteome</keyword>
<sequence>DAISNHDGSAFYAVDQPNQAGGERTARSGGWWLNSRETSSLNGLNLYKTDKVGSGEGINWYTFGGSKTSLQATEIKIRPKKFQGSPENVANP</sequence>
<accession>A0A4Y2JEQ8</accession>
<evidence type="ECO:0000313" key="4">
    <source>
        <dbReference type="Proteomes" id="UP000499080"/>
    </source>
</evidence>
<dbReference type="InterPro" id="IPR014716">
    <property type="entry name" value="Fibrinogen_a/b/g_C_1"/>
</dbReference>
<dbReference type="EMBL" id="BGPR01189762">
    <property type="protein sequence ID" value="GBM87918.1"/>
    <property type="molecule type" value="Genomic_DNA"/>
</dbReference>
<gene>
    <name evidence="3" type="ORF">AVEN_90772_1</name>
</gene>
<proteinExistence type="predicted"/>
<dbReference type="OrthoDB" id="6461773at2759"/>
<dbReference type="SUPFAM" id="SSF56496">
    <property type="entry name" value="Fibrinogen C-terminal domain-like"/>
    <property type="match status" value="1"/>
</dbReference>
<feature type="region of interest" description="Disordered" evidence="1">
    <location>
        <begin position="1"/>
        <end position="27"/>
    </location>
</feature>
<dbReference type="InterPro" id="IPR036056">
    <property type="entry name" value="Fibrinogen-like_C"/>
</dbReference>
<evidence type="ECO:0000313" key="3">
    <source>
        <dbReference type="EMBL" id="GBM87918.1"/>
    </source>
</evidence>
<dbReference type="Proteomes" id="UP000499080">
    <property type="component" value="Unassembled WGS sequence"/>
</dbReference>
<dbReference type="AlphaFoldDB" id="A0A4Y2JEQ8"/>
<protein>
    <recommendedName>
        <fullName evidence="2">Fibrinogen C-terminal domain-containing protein</fullName>
    </recommendedName>
</protein>